<feature type="transmembrane region" description="Helical" evidence="11">
    <location>
        <begin position="176"/>
        <end position="204"/>
    </location>
</feature>
<evidence type="ECO:0000259" key="12">
    <source>
        <dbReference type="Pfam" id="PF00482"/>
    </source>
</evidence>
<evidence type="ECO:0000256" key="1">
    <source>
        <dbReference type="ARBA" id="ARBA00004429"/>
    </source>
</evidence>
<keyword evidence="6 9" id="KW-0812">Transmembrane</keyword>
<dbReference type="InterPro" id="IPR001992">
    <property type="entry name" value="T2SS_GspF/T4SS_PilC_CS"/>
</dbReference>
<dbReference type="Proteomes" id="UP000505210">
    <property type="component" value="Chromosome"/>
</dbReference>
<accession>A0A6M8B6F7</accession>
<evidence type="ECO:0000256" key="2">
    <source>
        <dbReference type="ARBA" id="ARBA00005745"/>
    </source>
</evidence>
<evidence type="ECO:0000256" key="7">
    <source>
        <dbReference type="ARBA" id="ARBA00022989"/>
    </source>
</evidence>
<evidence type="ECO:0000256" key="9">
    <source>
        <dbReference type="RuleBase" id="RU003923"/>
    </source>
</evidence>
<sequence length="411" mass="45480">MQTYVVRARDSKGNPVKRKISAASPAEARTTLREQGLFVQELAEDRSLFEKLNTLDLKDIQNSFAKVTVKDKAVFSRQFAALVNAGVALVRGLGVLADQCPNPKLKKSLQAISADVQQGTNLSDSMRKHPECFDDLYVSMVQAGEVGGVLDDVLNRLSKLLEDIARLQNQIKSAMAYPVTVGIIAILVFLGMTIFLLPIFANIFDELDAELPAFTQFMLNISNFLRTPIYLIALVIIVILGAFAYRQYYKTRVGRETMDRFFLKMPLFGDLVQKSATARFCRTFGALSRSGVPILTSLEIVRDTAGNQVISNAVDEARKEVQSGGMISLALQREQVFPLMAIQMISIGEETGEIDSMLMKVADFYEDEVEQAVKALTSIMEPIMIVFLGGMVGSILVAMYLPMFAVMDNIK</sequence>
<evidence type="ECO:0000256" key="8">
    <source>
        <dbReference type="ARBA" id="ARBA00023136"/>
    </source>
</evidence>
<dbReference type="FunFam" id="1.20.81.30:FF:000001">
    <property type="entry name" value="Type II secretion system protein F"/>
    <property type="match status" value="2"/>
</dbReference>
<dbReference type="KEGG" id="theu:HPC62_12845"/>
<dbReference type="InterPro" id="IPR018076">
    <property type="entry name" value="T2SS_GspF_dom"/>
</dbReference>
<evidence type="ECO:0000313" key="13">
    <source>
        <dbReference type="EMBL" id="QKD82959.1"/>
    </source>
</evidence>
<reference evidence="13 14" key="1">
    <citation type="submission" date="2020-05" db="EMBL/GenBank/DDBJ databases">
        <title>Complete genome sequence of of a novel Thermoleptolyngbya strain isolated from hot springs of Ganzi, Sichuan China.</title>
        <authorList>
            <person name="Tang J."/>
            <person name="Daroch M."/>
            <person name="Li L."/>
            <person name="Waleron K."/>
            <person name="Waleron M."/>
            <person name="Waleron M."/>
        </authorList>
    </citation>
    <scope>NUCLEOTIDE SEQUENCE [LARGE SCALE GENOMIC DNA]</scope>
    <source>
        <strain evidence="13 14">PKUAC-SCTA183</strain>
    </source>
</reference>
<feature type="coiled-coil region" evidence="10">
    <location>
        <begin position="150"/>
        <end position="177"/>
    </location>
</feature>
<evidence type="ECO:0000256" key="11">
    <source>
        <dbReference type="SAM" id="Phobius"/>
    </source>
</evidence>
<evidence type="ECO:0000256" key="3">
    <source>
        <dbReference type="ARBA" id="ARBA00022448"/>
    </source>
</evidence>
<name>A0A6M8B6F7_9CYAN</name>
<evidence type="ECO:0000256" key="5">
    <source>
        <dbReference type="ARBA" id="ARBA00022519"/>
    </source>
</evidence>
<feature type="transmembrane region" description="Helical" evidence="11">
    <location>
        <begin position="224"/>
        <end position="245"/>
    </location>
</feature>
<gene>
    <name evidence="13" type="ORF">HPC62_12845</name>
</gene>
<dbReference type="RefSeq" id="WP_172356242.1">
    <property type="nucleotide sequence ID" value="NZ_CP053661.1"/>
</dbReference>
<dbReference type="GO" id="GO:0005886">
    <property type="term" value="C:plasma membrane"/>
    <property type="evidence" value="ECO:0007669"/>
    <property type="project" value="UniProtKB-SubCell"/>
</dbReference>
<dbReference type="PANTHER" id="PTHR30012">
    <property type="entry name" value="GENERAL SECRETION PATHWAY PROTEIN"/>
    <property type="match status" value="1"/>
</dbReference>
<dbReference type="EMBL" id="CP053661">
    <property type="protein sequence ID" value="QKD82959.1"/>
    <property type="molecule type" value="Genomic_DNA"/>
</dbReference>
<keyword evidence="3 9" id="KW-0813">Transport</keyword>
<comment type="subcellular location">
    <subcellularLocation>
        <location evidence="1">Cell inner membrane</location>
        <topology evidence="1">Multi-pass membrane protein</topology>
    </subcellularLocation>
    <subcellularLocation>
        <location evidence="9">Cell membrane</location>
        <topology evidence="9">Multi-pass membrane protein</topology>
    </subcellularLocation>
</comment>
<organism evidence="13 14">
    <name type="scientific">Thermoleptolyngbya sichuanensis A183</name>
    <dbReference type="NCBI Taxonomy" id="2737172"/>
    <lineage>
        <taxon>Bacteria</taxon>
        <taxon>Bacillati</taxon>
        <taxon>Cyanobacteriota</taxon>
        <taxon>Cyanophyceae</taxon>
        <taxon>Oculatellales</taxon>
        <taxon>Oculatellaceae</taxon>
        <taxon>Thermoleptolyngbya</taxon>
        <taxon>Thermoleptolyngbya sichuanensis</taxon>
    </lineage>
</organism>
<comment type="similarity">
    <text evidence="2 9">Belongs to the GSP F family.</text>
</comment>
<keyword evidence="7 11" id="KW-1133">Transmembrane helix</keyword>
<proteinExistence type="inferred from homology"/>
<dbReference type="PANTHER" id="PTHR30012:SF0">
    <property type="entry name" value="TYPE II SECRETION SYSTEM PROTEIN F-RELATED"/>
    <property type="match status" value="1"/>
</dbReference>
<evidence type="ECO:0000256" key="4">
    <source>
        <dbReference type="ARBA" id="ARBA00022475"/>
    </source>
</evidence>
<keyword evidence="14" id="KW-1185">Reference proteome</keyword>
<dbReference type="InterPro" id="IPR003004">
    <property type="entry name" value="GspF/PilC"/>
</dbReference>
<dbReference type="GO" id="GO:0009306">
    <property type="term" value="P:protein secretion"/>
    <property type="evidence" value="ECO:0007669"/>
    <property type="project" value="InterPro"/>
</dbReference>
<feature type="transmembrane region" description="Helical" evidence="11">
    <location>
        <begin position="383"/>
        <end position="405"/>
    </location>
</feature>
<feature type="domain" description="Type II secretion system protein GspF" evidence="12">
    <location>
        <begin position="75"/>
        <end position="198"/>
    </location>
</feature>
<dbReference type="Gene3D" id="1.20.81.30">
    <property type="entry name" value="Type II secretion system (T2SS), domain F"/>
    <property type="match status" value="2"/>
</dbReference>
<feature type="domain" description="Type II secretion system protein GspF" evidence="12">
    <location>
        <begin position="280"/>
        <end position="402"/>
    </location>
</feature>
<dbReference type="Pfam" id="PF00482">
    <property type="entry name" value="T2SSF"/>
    <property type="match status" value="2"/>
</dbReference>
<dbReference type="PROSITE" id="PS00874">
    <property type="entry name" value="T2SP_F"/>
    <property type="match status" value="1"/>
</dbReference>
<evidence type="ECO:0000313" key="14">
    <source>
        <dbReference type="Proteomes" id="UP000505210"/>
    </source>
</evidence>
<dbReference type="InterPro" id="IPR042094">
    <property type="entry name" value="T2SS_GspF_sf"/>
</dbReference>
<keyword evidence="4" id="KW-1003">Cell membrane</keyword>
<dbReference type="AlphaFoldDB" id="A0A6M8B6F7"/>
<evidence type="ECO:0000256" key="6">
    <source>
        <dbReference type="ARBA" id="ARBA00022692"/>
    </source>
</evidence>
<keyword evidence="5" id="KW-0997">Cell inner membrane</keyword>
<dbReference type="PRINTS" id="PR00812">
    <property type="entry name" value="BCTERIALGSPF"/>
</dbReference>
<keyword evidence="10" id="KW-0175">Coiled coil</keyword>
<protein>
    <submittedName>
        <fullName evidence="13">Type II secretion system F family protein</fullName>
    </submittedName>
</protein>
<evidence type="ECO:0000256" key="10">
    <source>
        <dbReference type="SAM" id="Coils"/>
    </source>
</evidence>
<keyword evidence="8 11" id="KW-0472">Membrane</keyword>